<evidence type="ECO:0008006" key="7">
    <source>
        <dbReference type="Google" id="ProtNLM"/>
    </source>
</evidence>
<feature type="domain" description="Agd3 CBM87" evidence="3">
    <location>
        <begin position="39"/>
        <end position="243"/>
    </location>
</feature>
<protein>
    <recommendedName>
        <fullName evidence="7">Extracellular serine-rich protein</fullName>
    </recommendedName>
</protein>
<evidence type="ECO:0000313" key="6">
    <source>
        <dbReference type="Proteomes" id="UP000800036"/>
    </source>
</evidence>
<dbReference type="Proteomes" id="UP000800036">
    <property type="component" value="Unassembled WGS sequence"/>
</dbReference>
<dbReference type="Pfam" id="PF25115">
    <property type="entry name" value="Agd3_CE"/>
    <property type="match status" value="1"/>
</dbReference>
<dbReference type="InterPro" id="IPR050788">
    <property type="entry name" value="Yeast_SRP1/TIP1_CWP"/>
</dbReference>
<feature type="signal peptide" evidence="1">
    <location>
        <begin position="1"/>
        <end position="26"/>
    </location>
</feature>
<dbReference type="PANTHER" id="PTHR31002:SF34">
    <property type="entry name" value="CELL WALL PROTEIN CWP1-RELATED"/>
    <property type="match status" value="1"/>
</dbReference>
<dbReference type="Pfam" id="PF25117">
    <property type="entry name" value="Agd3_C"/>
    <property type="match status" value="1"/>
</dbReference>
<reference evidence="5" key="1">
    <citation type="journal article" date="2020" name="Stud. Mycol.">
        <title>101 Dothideomycetes genomes: a test case for predicting lifestyles and emergence of pathogens.</title>
        <authorList>
            <person name="Haridas S."/>
            <person name="Albert R."/>
            <person name="Binder M."/>
            <person name="Bloem J."/>
            <person name="Labutti K."/>
            <person name="Salamov A."/>
            <person name="Andreopoulos B."/>
            <person name="Baker S."/>
            <person name="Barry K."/>
            <person name="Bills G."/>
            <person name="Bluhm B."/>
            <person name="Cannon C."/>
            <person name="Castanera R."/>
            <person name="Culley D."/>
            <person name="Daum C."/>
            <person name="Ezra D."/>
            <person name="Gonzalez J."/>
            <person name="Henrissat B."/>
            <person name="Kuo A."/>
            <person name="Liang C."/>
            <person name="Lipzen A."/>
            <person name="Lutzoni F."/>
            <person name="Magnuson J."/>
            <person name="Mondo S."/>
            <person name="Nolan M."/>
            <person name="Ohm R."/>
            <person name="Pangilinan J."/>
            <person name="Park H.-J."/>
            <person name="Ramirez L."/>
            <person name="Alfaro M."/>
            <person name="Sun H."/>
            <person name="Tritt A."/>
            <person name="Yoshinaga Y."/>
            <person name="Zwiers L.-H."/>
            <person name="Turgeon B."/>
            <person name="Goodwin S."/>
            <person name="Spatafora J."/>
            <person name="Crous P."/>
            <person name="Grigoriev I."/>
        </authorList>
    </citation>
    <scope>NUCLEOTIDE SEQUENCE</scope>
    <source>
        <strain evidence="5">CBS 107.79</strain>
    </source>
</reference>
<keyword evidence="1" id="KW-0732">Signal</keyword>
<evidence type="ECO:0000259" key="2">
    <source>
        <dbReference type="Pfam" id="PF25115"/>
    </source>
</evidence>
<evidence type="ECO:0000259" key="3">
    <source>
        <dbReference type="Pfam" id="PF25116"/>
    </source>
</evidence>
<dbReference type="OrthoDB" id="2113314at2759"/>
<dbReference type="SUPFAM" id="SSF88713">
    <property type="entry name" value="Glycoside hydrolase/deacetylase"/>
    <property type="match status" value="1"/>
</dbReference>
<dbReference type="AlphaFoldDB" id="A0A6A5VJU6"/>
<dbReference type="Pfam" id="PF25116">
    <property type="entry name" value="CBM87_Agd3"/>
    <property type="match status" value="1"/>
</dbReference>
<proteinExistence type="predicted"/>
<feature type="domain" description="Agd3 C-terminal" evidence="4">
    <location>
        <begin position="628"/>
        <end position="693"/>
    </location>
</feature>
<sequence length="695" mass="76400">MLPSSFASLWTLILSTCLLFAQNVSADNTSPAAISGVTVSSTILVLARDDISALNGATSGLQGYGIPHQVVTVPQAGISNLPVLNVSATNGNYGGIVVVSEVGYNYGDQYYSALTRVQWNQLWNYQTQFGVRMVRLDVFPTSDFGVVGLGGNVKDEPVVFTNVTGFSTAGLKSNAEVSIANIFHNPAQITNSSIAWEFAKFSGSGTAGVINQIGTRQQMVWFLPFALDWAPLSNYLQHAWINWVTRGLYVGFRRLYFSTQVDDMFLQTPLYTPAGQSYRCKPDDLDMHVTWQTSLNAKMPKGSEYFIEIGHNGNGAIEAATDTMEGEQLCSPATGIEYPDQIDGPPDYTKPPGTGKDIWPTTPTKYSWSLHCNEVDELENWFADESNRDAFAHISHTFTHEDLTNATYSDTSKEISFNQAWLKQVGLDAAARFSPKGIIPPAITGLHNADALKAWKDNGIDNVVGDNTRPLLLNTQNRFWPLNTTVAGNGFAGINIMPRWASVIYYNCDLPACTLQEWINTSGGKGTFSDLMMSARDTAMRNLFGLHWDSYMFHQANMRVNDVPQTTVNGKKDQFSLLMTWVETVSAEIMRLTTWPFKTLKHDDLAQAFLNRQARDLCRPSLTWQTTVDGKGIDSVSVYTAGGNKCGTTIPITLPITPSSTTGATKEQIGTDPLTLWVTMSGASRTYKFSKPIPL</sequence>
<keyword evidence="6" id="KW-1185">Reference proteome</keyword>
<dbReference type="InterPro" id="IPR056825">
    <property type="entry name" value="Agd3_C"/>
</dbReference>
<dbReference type="GO" id="GO:0005975">
    <property type="term" value="P:carbohydrate metabolic process"/>
    <property type="evidence" value="ECO:0007669"/>
    <property type="project" value="InterPro"/>
</dbReference>
<dbReference type="InterPro" id="IPR011330">
    <property type="entry name" value="Glyco_hydro/deAcase_b/a-brl"/>
</dbReference>
<evidence type="ECO:0000259" key="4">
    <source>
        <dbReference type="Pfam" id="PF25117"/>
    </source>
</evidence>
<accession>A0A6A5VJU6</accession>
<dbReference type="InterPro" id="IPR056827">
    <property type="entry name" value="CBM87_Agd3"/>
</dbReference>
<feature type="chain" id="PRO_5025409938" description="Extracellular serine-rich protein" evidence="1">
    <location>
        <begin position="27"/>
        <end position="695"/>
    </location>
</feature>
<evidence type="ECO:0000313" key="5">
    <source>
        <dbReference type="EMBL" id="KAF1973637.1"/>
    </source>
</evidence>
<dbReference type="PANTHER" id="PTHR31002">
    <property type="entry name" value="SERIPAUPERIN"/>
    <property type="match status" value="1"/>
</dbReference>
<dbReference type="InterPro" id="IPR056826">
    <property type="entry name" value="Agd3_CE"/>
</dbReference>
<feature type="domain" description="Agd3 deacetylase" evidence="2">
    <location>
        <begin position="257"/>
        <end position="622"/>
    </location>
</feature>
<evidence type="ECO:0000256" key="1">
    <source>
        <dbReference type="SAM" id="SignalP"/>
    </source>
</evidence>
<name>A0A6A5VJU6_9PLEO</name>
<dbReference type="Gene3D" id="3.20.20.370">
    <property type="entry name" value="Glycoside hydrolase/deacetylase"/>
    <property type="match status" value="1"/>
</dbReference>
<dbReference type="EMBL" id="ML976679">
    <property type="protein sequence ID" value="KAF1973637.1"/>
    <property type="molecule type" value="Genomic_DNA"/>
</dbReference>
<gene>
    <name evidence="5" type="ORF">BU23DRAFT_464005</name>
</gene>
<organism evidence="5 6">
    <name type="scientific">Bimuria novae-zelandiae CBS 107.79</name>
    <dbReference type="NCBI Taxonomy" id="1447943"/>
    <lineage>
        <taxon>Eukaryota</taxon>
        <taxon>Fungi</taxon>
        <taxon>Dikarya</taxon>
        <taxon>Ascomycota</taxon>
        <taxon>Pezizomycotina</taxon>
        <taxon>Dothideomycetes</taxon>
        <taxon>Pleosporomycetidae</taxon>
        <taxon>Pleosporales</taxon>
        <taxon>Massarineae</taxon>
        <taxon>Didymosphaeriaceae</taxon>
        <taxon>Bimuria</taxon>
    </lineage>
</organism>